<proteinExistence type="predicted"/>
<reference evidence="2" key="1">
    <citation type="submission" date="2016-11" db="UniProtKB">
        <authorList>
            <consortium name="WormBaseParasite"/>
        </authorList>
    </citation>
    <scope>IDENTIFICATION</scope>
    <source>
        <strain evidence="2">KR3021</strain>
    </source>
</reference>
<evidence type="ECO:0000313" key="2">
    <source>
        <dbReference type="WBParaSite" id="RSKR_0000901600.1"/>
    </source>
</evidence>
<accession>A0AC35U933</accession>
<evidence type="ECO:0000313" key="1">
    <source>
        <dbReference type="Proteomes" id="UP000095286"/>
    </source>
</evidence>
<dbReference type="WBParaSite" id="RSKR_0000901600.1">
    <property type="protein sequence ID" value="RSKR_0000901600.1"/>
    <property type="gene ID" value="RSKR_0000901600"/>
</dbReference>
<sequence>MNADKEIHFAVPLLKAAPPVKALATYQAPSWAKDIPAGLNHELEIIKNGIVVDVRPFNKLTTSFMSIGRVEDLENSLCLSHPSISRLHSIIQFGAGPEGIGYYLYDLGSTHGTKLNRKPITPKTYYLLKNTYMMQFGASSRFIVFSQVQPEVDPNSEPAPRPTNILDLPPKNIVNQINEERKTRPIEKVEVKKLDYSDYNSRDLFDETPNIETVEDANDMWNEFAKNRKRRMKDEEEDDFFDQTSDYEKAKKKKNEIIPLYDEEPICIKQAKTSLSINEIKKRIHEHEESLKTLRQQLDALKKQYNLDECSFGDFSGMPEIIRHQKNAPKKCGLEIPIPAAKRIYYGQLQSDIKRLEDLQIDVTSCNRQAEDSIPVIELRGEGPPMTSQQIRDLEEKANGGPLDIIIQKINIVDCKDKVERFDFVQIKYVGYKENGVQFHNKEDTVEFQMSTGMSLKGLEKGLMDGCVGDKRKIKIPFNLSRFDNKSPIWKHFPEDDHWISLVVTIEKVTKWSVEEQFRKISKSKAYFDFKDITDFDKYLVTYGKQWPSEDIDKIQAAKYYIKYFDQNNDGHVDLSEYTNTINRDQGEINEAKSKKREGKIVGIRREPGLWWILDLNNNGFIENEEIQKAYHVFEKGQLVYSSEIKMEL</sequence>
<dbReference type="Proteomes" id="UP000095286">
    <property type="component" value="Unplaced"/>
</dbReference>
<organism evidence="1 2">
    <name type="scientific">Rhabditophanes sp. KR3021</name>
    <dbReference type="NCBI Taxonomy" id="114890"/>
    <lineage>
        <taxon>Eukaryota</taxon>
        <taxon>Metazoa</taxon>
        <taxon>Ecdysozoa</taxon>
        <taxon>Nematoda</taxon>
        <taxon>Chromadorea</taxon>
        <taxon>Rhabditida</taxon>
        <taxon>Tylenchina</taxon>
        <taxon>Panagrolaimomorpha</taxon>
        <taxon>Strongyloidoidea</taxon>
        <taxon>Alloionematidae</taxon>
        <taxon>Rhabditophanes</taxon>
    </lineage>
</organism>
<name>A0AC35U933_9BILA</name>
<protein>
    <submittedName>
        <fullName evidence="2">Peptidylprolyl isomerase</fullName>
    </submittedName>
</protein>